<evidence type="ECO:0000313" key="1">
    <source>
        <dbReference type="EMBL" id="GBB95252.1"/>
    </source>
</evidence>
<dbReference type="OrthoDB" id="2341968at2759"/>
<reference evidence="2" key="2">
    <citation type="submission" date="2019-10" db="EMBL/GenBank/DDBJ databases">
        <title>Conservation and host-specific expression of non-tandemly repeated heterogenous ribosome RNA gene in arbuscular mycorrhizal fungi.</title>
        <authorList>
            <person name="Maeda T."/>
            <person name="Kobayashi Y."/>
            <person name="Nakagawa T."/>
            <person name="Ezawa T."/>
            <person name="Yamaguchi K."/>
            <person name="Bino T."/>
            <person name="Nishimoto Y."/>
            <person name="Shigenobu S."/>
            <person name="Kawaguchi M."/>
        </authorList>
    </citation>
    <scope>NUCLEOTIDE SEQUENCE</scope>
    <source>
        <strain evidence="2">HR1</strain>
    </source>
</reference>
<sequence>MSETNTPASTFTSITATGNDSVTLADKIKKYKTKEFIDFLRKEENLKLSETIIKILEKEEVNGHDFFKTNKEDFCSIGLALGPATRLADFAKECKEKKLRAFFLYKSLKEVLAIYGISSDGMETIPLFSPQTHEVQDSNKYFKHCIENILFRMKNYGSLVLDNLEFMRNEYVLTILHTALHIAGDVVSKEFNMRPEYEIIGDKSCE</sequence>
<evidence type="ECO:0000313" key="2">
    <source>
        <dbReference type="EMBL" id="GET01318.1"/>
    </source>
</evidence>
<protein>
    <submittedName>
        <fullName evidence="1">Uncharacterized protein</fullName>
    </submittedName>
</protein>
<dbReference type="Gene3D" id="1.10.150.50">
    <property type="entry name" value="Transcription Factor, Ets-1"/>
    <property type="match status" value="1"/>
</dbReference>
<accession>A0A2Z6R367</accession>
<dbReference type="AlphaFoldDB" id="A0A2Z6R367"/>
<reference evidence="1 3" key="1">
    <citation type="submission" date="2017-11" db="EMBL/GenBank/DDBJ databases">
        <title>The genome of Rhizophagus clarus HR1 reveals common genetic basis of auxotrophy among arbuscular mycorrhizal fungi.</title>
        <authorList>
            <person name="Kobayashi Y."/>
        </authorList>
    </citation>
    <scope>NUCLEOTIDE SEQUENCE [LARGE SCALE GENOMIC DNA]</scope>
    <source>
        <strain evidence="1 3">HR1</strain>
    </source>
</reference>
<proteinExistence type="predicted"/>
<keyword evidence="3" id="KW-1185">Reference proteome</keyword>
<dbReference type="EMBL" id="BEXD01001669">
    <property type="protein sequence ID" value="GBB95252.1"/>
    <property type="molecule type" value="Genomic_DNA"/>
</dbReference>
<comment type="caution">
    <text evidence="1">The sequence shown here is derived from an EMBL/GenBank/DDBJ whole genome shotgun (WGS) entry which is preliminary data.</text>
</comment>
<organism evidence="1 3">
    <name type="scientific">Rhizophagus clarus</name>
    <dbReference type="NCBI Taxonomy" id="94130"/>
    <lineage>
        <taxon>Eukaryota</taxon>
        <taxon>Fungi</taxon>
        <taxon>Fungi incertae sedis</taxon>
        <taxon>Mucoromycota</taxon>
        <taxon>Glomeromycotina</taxon>
        <taxon>Glomeromycetes</taxon>
        <taxon>Glomerales</taxon>
        <taxon>Glomeraceae</taxon>
        <taxon>Rhizophagus</taxon>
    </lineage>
</organism>
<dbReference type="Proteomes" id="UP000615446">
    <property type="component" value="Unassembled WGS sequence"/>
</dbReference>
<dbReference type="EMBL" id="BLAL01000298">
    <property type="protein sequence ID" value="GET01318.1"/>
    <property type="molecule type" value="Genomic_DNA"/>
</dbReference>
<dbReference type="InterPro" id="IPR013761">
    <property type="entry name" value="SAM/pointed_sf"/>
</dbReference>
<dbReference type="Proteomes" id="UP000247702">
    <property type="component" value="Unassembled WGS sequence"/>
</dbReference>
<evidence type="ECO:0000313" key="3">
    <source>
        <dbReference type="Proteomes" id="UP000247702"/>
    </source>
</evidence>
<gene>
    <name evidence="2" type="ORF">RCL2_002773500</name>
    <name evidence="1" type="ORF">RclHR1_02500001</name>
</gene>
<name>A0A2Z6R367_9GLOM</name>